<gene>
    <name evidence="1" type="ORF">L211DRAFT_771068</name>
</gene>
<feature type="non-terminal residue" evidence="1">
    <location>
        <position position="1"/>
    </location>
</feature>
<organism evidence="1 2">
    <name type="scientific">Terfezia boudieri ATCC MYA-4762</name>
    <dbReference type="NCBI Taxonomy" id="1051890"/>
    <lineage>
        <taxon>Eukaryota</taxon>
        <taxon>Fungi</taxon>
        <taxon>Dikarya</taxon>
        <taxon>Ascomycota</taxon>
        <taxon>Pezizomycotina</taxon>
        <taxon>Pezizomycetes</taxon>
        <taxon>Pezizales</taxon>
        <taxon>Pezizaceae</taxon>
        <taxon>Terfezia</taxon>
    </lineage>
</organism>
<proteinExistence type="predicted"/>
<dbReference type="AlphaFoldDB" id="A0A3N4LBA9"/>
<sequence>ERQYIWEHIYPKETQFIRAYTRQYRNLGANSTQRNESMHPVIKQFLGPQLNLEQAAAKLVQQLDILARKLDAEEGKNRTHKPYLIDEEPFKNLIGKVTHWALELIEPEY</sequence>
<dbReference type="InParanoid" id="A0A3N4LBA9"/>
<feature type="non-terminal residue" evidence="1">
    <location>
        <position position="109"/>
    </location>
</feature>
<keyword evidence="2" id="KW-1185">Reference proteome</keyword>
<evidence type="ECO:0000313" key="1">
    <source>
        <dbReference type="EMBL" id="RPB18759.1"/>
    </source>
</evidence>
<reference evidence="1 2" key="1">
    <citation type="journal article" date="2018" name="Nat. Ecol. Evol.">
        <title>Pezizomycetes genomes reveal the molecular basis of ectomycorrhizal truffle lifestyle.</title>
        <authorList>
            <person name="Murat C."/>
            <person name="Payen T."/>
            <person name="Noel B."/>
            <person name="Kuo A."/>
            <person name="Morin E."/>
            <person name="Chen J."/>
            <person name="Kohler A."/>
            <person name="Krizsan K."/>
            <person name="Balestrini R."/>
            <person name="Da Silva C."/>
            <person name="Montanini B."/>
            <person name="Hainaut M."/>
            <person name="Levati E."/>
            <person name="Barry K.W."/>
            <person name="Belfiori B."/>
            <person name="Cichocki N."/>
            <person name="Clum A."/>
            <person name="Dockter R.B."/>
            <person name="Fauchery L."/>
            <person name="Guy J."/>
            <person name="Iotti M."/>
            <person name="Le Tacon F."/>
            <person name="Lindquist E.A."/>
            <person name="Lipzen A."/>
            <person name="Malagnac F."/>
            <person name="Mello A."/>
            <person name="Molinier V."/>
            <person name="Miyauchi S."/>
            <person name="Poulain J."/>
            <person name="Riccioni C."/>
            <person name="Rubini A."/>
            <person name="Sitrit Y."/>
            <person name="Splivallo R."/>
            <person name="Traeger S."/>
            <person name="Wang M."/>
            <person name="Zifcakova L."/>
            <person name="Wipf D."/>
            <person name="Zambonelli A."/>
            <person name="Paolocci F."/>
            <person name="Nowrousian M."/>
            <person name="Ottonello S."/>
            <person name="Baldrian P."/>
            <person name="Spatafora J.W."/>
            <person name="Henrissat B."/>
            <person name="Nagy L.G."/>
            <person name="Aury J.M."/>
            <person name="Wincker P."/>
            <person name="Grigoriev I.V."/>
            <person name="Bonfante P."/>
            <person name="Martin F.M."/>
        </authorList>
    </citation>
    <scope>NUCLEOTIDE SEQUENCE [LARGE SCALE GENOMIC DNA]</scope>
    <source>
        <strain evidence="1 2">ATCC MYA-4762</strain>
    </source>
</reference>
<dbReference type="STRING" id="1051890.A0A3N4LBA9"/>
<name>A0A3N4LBA9_9PEZI</name>
<dbReference type="EMBL" id="ML121610">
    <property type="protein sequence ID" value="RPB18759.1"/>
    <property type="molecule type" value="Genomic_DNA"/>
</dbReference>
<evidence type="ECO:0000313" key="2">
    <source>
        <dbReference type="Proteomes" id="UP000267821"/>
    </source>
</evidence>
<accession>A0A3N4LBA9</accession>
<dbReference type="OrthoDB" id="5415154at2759"/>
<protein>
    <submittedName>
        <fullName evidence="1">Uncharacterized protein</fullName>
    </submittedName>
</protein>
<dbReference type="Proteomes" id="UP000267821">
    <property type="component" value="Unassembled WGS sequence"/>
</dbReference>